<keyword evidence="4" id="KW-1185">Reference proteome</keyword>
<feature type="region of interest" description="Disordered" evidence="1">
    <location>
        <begin position="1"/>
        <end position="106"/>
    </location>
</feature>
<dbReference type="Pfam" id="PF14021">
    <property type="entry name" value="TNT"/>
    <property type="match status" value="1"/>
</dbReference>
<gene>
    <name evidence="3" type="ORF">DV20_31655</name>
</gene>
<dbReference type="GO" id="GO:0050135">
    <property type="term" value="F:NADP+ nucleosidase activity"/>
    <property type="evidence" value="ECO:0007669"/>
    <property type="project" value="InterPro"/>
</dbReference>
<evidence type="ECO:0000313" key="3">
    <source>
        <dbReference type="EMBL" id="KDN18399.1"/>
    </source>
</evidence>
<dbReference type="eggNOG" id="COG3209">
    <property type="taxonomic scope" value="Bacteria"/>
</dbReference>
<feature type="domain" description="TNT" evidence="2">
    <location>
        <begin position="236"/>
        <end position="320"/>
    </location>
</feature>
<dbReference type="InterPro" id="IPR053024">
    <property type="entry name" value="Fungal_surface_NADase"/>
</dbReference>
<proteinExistence type="predicted"/>
<evidence type="ECO:0000256" key="1">
    <source>
        <dbReference type="SAM" id="MobiDB-lite"/>
    </source>
</evidence>
<comment type="caution">
    <text evidence="3">The sequence shown here is derived from an EMBL/GenBank/DDBJ whole genome shotgun (WGS) entry which is preliminary data.</text>
</comment>
<protein>
    <recommendedName>
        <fullName evidence="2">TNT domain-containing protein</fullName>
    </recommendedName>
</protein>
<feature type="compositionally biased region" description="Pro residues" evidence="1">
    <location>
        <begin position="55"/>
        <end position="103"/>
    </location>
</feature>
<dbReference type="PANTHER" id="PTHR42059">
    <property type="entry name" value="TNT DOMAIN-CONTAINING PROTEIN"/>
    <property type="match status" value="1"/>
</dbReference>
<reference evidence="3 4" key="1">
    <citation type="submission" date="2014-05" db="EMBL/GenBank/DDBJ databases">
        <title>Draft genome sequence of Amycolatopsis rifamycinica DSM 46095.</title>
        <authorList>
            <person name="Lal R."/>
            <person name="Saxena A."/>
            <person name="Kumari R."/>
            <person name="Mukherjee U."/>
            <person name="Singh P."/>
            <person name="Sangwan N."/>
            <person name="Mahato N.K."/>
        </authorList>
    </citation>
    <scope>NUCLEOTIDE SEQUENCE [LARGE SCALE GENOMIC DNA]</scope>
    <source>
        <strain evidence="3 4">DSM 46095</strain>
    </source>
</reference>
<dbReference type="OrthoDB" id="4745173at2"/>
<dbReference type="STRING" id="287986.DV20_31655"/>
<dbReference type="Proteomes" id="UP000027345">
    <property type="component" value="Unassembled WGS sequence"/>
</dbReference>
<dbReference type="AlphaFoldDB" id="A0A066U2P7"/>
<accession>A0A066U2P7</accession>
<dbReference type="PRINTS" id="PR01217">
    <property type="entry name" value="PRICHEXTENSN"/>
</dbReference>
<organism evidence="3 4">
    <name type="scientific">Amycolatopsis rifamycinica</name>
    <dbReference type="NCBI Taxonomy" id="287986"/>
    <lineage>
        <taxon>Bacteria</taxon>
        <taxon>Bacillati</taxon>
        <taxon>Actinomycetota</taxon>
        <taxon>Actinomycetes</taxon>
        <taxon>Pseudonocardiales</taxon>
        <taxon>Pseudonocardiaceae</taxon>
        <taxon>Amycolatopsis</taxon>
    </lineage>
</organism>
<dbReference type="InterPro" id="IPR025331">
    <property type="entry name" value="TNT"/>
</dbReference>
<sequence>MTEPSEAGSEPVEADLDTGPVQLPGYGLADPGAFDEVPTPPSGNPAAWPHAVSPLLPPFPLPPAPPVPPPPPPPVPPAPAGPPPPVAGPPPNPGAPAPLPPLGSPRTERESIVALFLVHMFPIGHLPVAMDKPARQLPLPEDPDGFPPNDHPDARLIFDDQALTNVTAGFRRSPTAPSRPVPRHLTAGYVPYARATQAVWIRRFVLGHSELGPEYAWPPGEQFPEGSVDWPEPVMVPADTVLDRFGPAYGRVLFADGTPFAERSLPPAFLDAEYRRYVVVRKVPMWRSETANWFGQVGGGTRYRALLAADELVTLGYLAEAKGEED</sequence>
<dbReference type="EMBL" id="JMQI01000064">
    <property type="protein sequence ID" value="KDN18399.1"/>
    <property type="molecule type" value="Genomic_DNA"/>
</dbReference>
<evidence type="ECO:0000259" key="2">
    <source>
        <dbReference type="Pfam" id="PF14021"/>
    </source>
</evidence>
<name>A0A066U2P7_9PSEU</name>
<evidence type="ECO:0000313" key="4">
    <source>
        <dbReference type="Proteomes" id="UP000027345"/>
    </source>
</evidence>
<dbReference type="PANTHER" id="PTHR42059:SF1">
    <property type="entry name" value="TNT DOMAIN-CONTAINING PROTEIN"/>
    <property type="match status" value="1"/>
</dbReference>